<proteinExistence type="inferred from homology"/>
<comment type="caution">
    <text evidence="8">The sequence shown here is derived from an EMBL/GenBank/DDBJ whole genome shotgun (WGS) entry which is preliminary data.</text>
</comment>
<dbReference type="PROSITE" id="PS50988">
    <property type="entry name" value="TROVE"/>
    <property type="match status" value="1"/>
</dbReference>
<keyword evidence="6" id="KW-0687">Ribonucleoprotein</keyword>
<comment type="similarity">
    <text evidence="2">Belongs to the Ro 60 kDa family.</text>
</comment>
<protein>
    <submittedName>
        <fullName evidence="8">TROVE domain-containing protein</fullName>
    </submittedName>
</protein>
<dbReference type="RefSeq" id="WP_260215610.1">
    <property type="nucleotide sequence ID" value="NZ_JAJAGO010000001.1"/>
</dbReference>
<evidence type="ECO:0000256" key="3">
    <source>
        <dbReference type="ARBA" id="ARBA00022490"/>
    </source>
</evidence>
<accession>A0ABT2JLE4</accession>
<feature type="domain" description="TROVE" evidence="7">
    <location>
        <begin position="14"/>
        <end position="347"/>
    </location>
</feature>
<evidence type="ECO:0000256" key="5">
    <source>
        <dbReference type="ARBA" id="ARBA00022884"/>
    </source>
</evidence>
<evidence type="ECO:0000313" key="9">
    <source>
        <dbReference type="Proteomes" id="UP001156389"/>
    </source>
</evidence>
<dbReference type="InterPro" id="IPR008858">
    <property type="entry name" value="TROVE_dom"/>
</dbReference>
<dbReference type="InterPro" id="IPR040322">
    <property type="entry name" value="TROVE2"/>
</dbReference>
<evidence type="ECO:0000256" key="2">
    <source>
        <dbReference type="ARBA" id="ARBA00007814"/>
    </source>
</evidence>
<dbReference type="InterPro" id="IPR036465">
    <property type="entry name" value="vWFA_dom_sf"/>
</dbReference>
<dbReference type="SUPFAM" id="SSF140864">
    <property type="entry name" value="TROVE domain-like"/>
    <property type="match status" value="1"/>
</dbReference>
<organism evidence="8 9">
    <name type="scientific">Streptomyces gossypii</name>
    <dbReference type="NCBI Taxonomy" id="2883101"/>
    <lineage>
        <taxon>Bacteria</taxon>
        <taxon>Bacillati</taxon>
        <taxon>Actinomycetota</taxon>
        <taxon>Actinomycetes</taxon>
        <taxon>Kitasatosporales</taxon>
        <taxon>Streptomycetaceae</taxon>
        <taxon>Streptomyces</taxon>
    </lineage>
</organism>
<dbReference type="Gene3D" id="3.40.50.410">
    <property type="entry name" value="von Willebrand factor, type A domain"/>
    <property type="match status" value="1"/>
</dbReference>
<keyword evidence="4" id="KW-0479">Metal-binding</keyword>
<sequence>MSKFNRTLPRNALTVTHEGGKAFVRDAKSELVLLAVVNMVGEQTFYEEAGERDERYARLVRTVAVEDDAWTARFLTWLRGEAQMRSASLVAAAEAVHARLAAGLHGGNRELVGAVCLRPDEPAEFLAYWMGAHGRTLPKPVKRGLADAVRRLYGERALLKYDTDGSAFRFGDVLELVHAAPEREKPWQGPLFRHALDRRHGRGQDVPSELGTVRARAELTALPVEERRAVLTAPDAAATLRNAGMTWEALAGWLQGPMDAAAWEAVLPSMGLMAQLRNLRNFDEAGVSDAVAQQVIDRLCDPAEIARSRQFPYRFLSAYRAAPSLRWGHALDRALTAATANIPALPGRTLVVVDTSASMTGAVSGRSKVRHVDVGALVGVALAHRGCAVDLVGFASDWFRHPITAGGSALREIDRFCARIGEVGHGTRTVEALRGAYDGHDRVVVISDMQAFPVHGPRGQVAVSEAVPARVPVFGVDTTGYTAATIDATRPHRYDIGGFSDKLFTMIDLLSQDRGEGAPAWPWEAAA</sequence>
<keyword evidence="5" id="KW-0694">RNA-binding</keyword>
<dbReference type="PANTHER" id="PTHR14202">
    <property type="entry name" value="60 KDA RIBONUCLEOPROTEIN SSA/RO"/>
    <property type="match status" value="1"/>
</dbReference>
<dbReference type="Pfam" id="PF05731">
    <property type="entry name" value="TROVE"/>
    <property type="match status" value="1"/>
</dbReference>
<keyword evidence="3" id="KW-0963">Cytoplasm</keyword>
<dbReference type="Proteomes" id="UP001156389">
    <property type="component" value="Unassembled WGS sequence"/>
</dbReference>
<evidence type="ECO:0000256" key="1">
    <source>
        <dbReference type="ARBA" id="ARBA00004496"/>
    </source>
</evidence>
<reference evidence="8 9" key="1">
    <citation type="submission" date="2021-10" db="EMBL/GenBank/DDBJ databases">
        <title>Streptomyces gossypii sp. nov., isolated from soil collected from cotton field.</title>
        <authorList>
            <person name="Ge X."/>
            <person name="Chen X."/>
            <person name="Liu W."/>
        </authorList>
    </citation>
    <scope>NUCLEOTIDE SEQUENCE [LARGE SCALE GENOMIC DNA]</scope>
    <source>
        <strain evidence="8 9">N2-109</strain>
    </source>
</reference>
<dbReference type="EMBL" id="JAJAGO010000001">
    <property type="protein sequence ID" value="MCT2588692.1"/>
    <property type="molecule type" value="Genomic_DNA"/>
</dbReference>
<keyword evidence="9" id="KW-1185">Reference proteome</keyword>
<evidence type="ECO:0000256" key="6">
    <source>
        <dbReference type="ARBA" id="ARBA00023274"/>
    </source>
</evidence>
<dbReference type="PANTHER" id="PTHR14202:SF0">
    <property type="entry name" value="RNA-BINDING PROTEIN RO60"/>
    <property type="match status" value="1"/>
</dbReference>
<comment type="subcellular location">
    <subcellularLocation>
        <location evidence="1">Cytoplasm</location>
    </subcellularLocation>
</comment>
<dbReference type="SUPFAM" id="SSF53300">
    <property type="entry name" value="vWA-like"/>
    <property type="match status" value="1"/>
</dbReference>
<gene>
    <name evidence="8" type="ORF">LHJ74_01830</name>
</gene>
<dbReference type="InterPro" id="IPR037214">
    <property type="entry name" value="TROVE_dom_sf"/>
</dbReference>
<name>A0ABT2JLE4_9ACTN</name>
<evidence type="ECO:0000259" key="7">
    <source>
        <dbReference type="PROSITE" id="PS50988"/>
    </source>
</evidence>
<evidence type="ECO:0000256" key="4">
    <source>
        <dbReference type="ARBA" id="ARBA00022723"/>
    </source>
</evidence>
<evidence type="ECO:0000313" key="8">
    <source>
        <dbReference type="EMBL" id="MCT2588692.1"/>
    </source>
</evidence>